<protein>
    <submittedName>
        <fullName evidence="3">Uncharacterized protein</fullName>
    </submittedName>
</protein>
<gene>
    <name evidence="3" type="ORF">GCM10011410_19460</name>
</gene>
<feature type="region of interest" description="Disordered" evidence="1">
    <location>
        <begin position="56"/>
        <end position="79"/>
    </location>
</feature>
<name>A0A916XE46_9ACTN</name>
<feature type="region of interest" description="Disordered" evidence="1">
    <location>
        <begin position="1"/>
        <end position="33"/>
    </location>
</feature>
<comment type="caution">
    <text evidence="3">The sequence shown here is derived from an EMBL/GenBank/DDBJ whole genome shotgun (WGS) entry which is preliminary data.</text>
</comment>
<accession>A0A916XE46</accession>
<feature type="compositionally biased region" description="Low complexity" evidence="1">
    <location>
        <begin position="11"/>
        <end position="26"/>
    </location>
</feature>
<proteinExistence type="predicted"/>
<evidence type="ECO:0000256" key="1">
    <source>
        <dbReference type="SAM" id="MobiDB-lite"/>
    </source>
</evidence>
<evidence type="ECO:0000313" key="3">
    <source>
        <dbReference type="EMBL" id="GGC66923.1"/>
    </source>
</evidence>
<reference evidence="3" key="1">
    <citation type="journal article" date="2014" name="Int. J. Syst. Evol. Microbiol.">
        <title>Complete genome sequence of Corynebacterium casei LMG S-19264T (=DSM 44701T), isolated from a smear-ripened cheese.</title>
        <authorList>
            <consortium name="US DOE Joint Genome Institute (JGI-PGF)"/>
            <person name="Walter F."/>
            <person name="Albersmeier A."/>
            <person name="Kalinowski J."/>
            <person name="Ruckert C."/>
        </authorList>
    </citation>
    <scope>NUCLEOTIDE SEQUENCE</scope>
    <source>
        <strain evidence="3">CGMCC 1.15478</strain>
    </source>
</reference>
<keyword evidence="2" id="KW-0812">Transmembrane</keyword>
<dbReference type="AlphaFoldDB" id="A0A916XE46"/>
<organism evidence="3 4">
    <name type="scientific">Hoyosella rhizosphaerae</name>
    <dbReference type="NCBI Taxonomy" id="1755582"/>
    <lineage>
        <taxon>Bacteria</taxon>
        <taxon>Bacillati</taxon>
        <taxon>Actinomycetota</taxon>
        <taxon>Actinomycetes</taxon>
        <taxon>Mycobacteriales</taxon>
        <taxon>Hoyosellaceae</taxon>
        <taxon>Hoyosella</taxon>
    </lineage>
</organism>
<evidence type="ECO:0000256" key="2">
    <source>
        <dbReference type="SAM" id="Phobius"/>
    </source>
</evidence>
<keyword evidence="4" id="KW-1185">Reference proteome</keyword>
<evidence type="ECO:0000313" key="4">
    <source>
        <dbReference type="Proteomes" id="UP000641514"/>
    </source>
</evidence>
<feature type="transmembrane region" description="Helical" evidence="2">
    <location>
        <begin position="35"/>
        <end position="53"/>
    </location>
</feature>
<feature type="compositionally biased region" description="Acidic residues" evidence="1">
    <location>
        <begin position="66"/>
        <end position="79"/>
    </location>
</feature>
<dbReference type="Proteomes" id="UP000641514">
    <property type="component" value="Unassembled WGS sequence"/>
</dbReference>
<sequence>MGKHDNGKNYTPMTQPQHPQTPTPEQRGPRKRKKWPWIVGALVVILLIFAIASPSPEDGDTPSAGAEEEPSEITPETEDSAALPELEVIFEPDPIVISGVGQTATDSFLIEGGATKFTMSHDGASNFQAIVLDFATGDRAGSSLVNEIGTFRGSTIRHLPAGEFVIDVRADGPWELLIEQPRPTDGPVGGSFSGQGMEAVGPIRVSGGLTRVELSHDGSSNFQVSFIDSQGNRAGRSLVNEIGAFSGSTTASLGAGLYWLDVNADGPWTINLS</sequence>
<reference evidence="3" key="2">
    <citation type="submission" date="2020-09" db="EMBL/GenBank/DDBJ databases">
        <authorList>
            <person name="Sun Q."/>
            <person name="Zhou Y."/>
        </authorList>
    </citation>
    <scope>NUCLEOTIDE SEQUENCE</scope>
    <source>
        <strain evidence="3">CGMCC 1.15478</strain>
    </source>
</reference>
<keyword evidence="2" id="KW-0472">Membrane</keyword>
<dbReference type="EMBL" id="BMJH01000002">
    <property type="protein sequence ID" value="GGC66923.1"/>
    <property type="molecule type" value="Genomic_DNA"/>
</dbReference>
<keyword evidence="2" id="KW-1133">Transmembrane helix</keyword>